<evidence type="ECO:0000313" key="7">
    <source>
        <dbReference type="Proteomes" id="UP000053477"/>
    </source>
</evidence>
<feature type="compositionally biased region" description="Polar residues" evidence="5">
    <location>
        <begin position="169"/>
        <end position="179"/>
    </location>
</feature>
<name>A0A0H2S643_9AGAM</name>
<feature type="region of interest" description="Disordered" evidence="5">
    <location>
        <begin position="152"/>
        <end position="497"/>
    </location>
</feature>
<sequence length="497" mass="54352">MSDPSQFIENELQSSQAPISYRLLSRKLRIHVNEAKNELNRYYEQNKSSERPLHATFMVTGETRTLGSADEDEMDVDAPVDATHSTELKCLIVDGSNLEGVKASFSSVRSCHIYTLSSSEQTTSGIGSANVSVRELDSSFKLDDLKKFGRALGSSQGARRPIKRVDVKTTPSSLTASTKETPKTKAPEPVQKPSPVVKEKPKATGKLDFFGKPKPKDSPVSKPAQPAAPPPTQEGPKKPIAKATKTPVKKEQVEVPSIFTKGKQKEPEPKQQAKKEPSPEPAGPSVIVKKGALLSDDEDEEVKPKRRLRKRASSIAFDDSDSEREKSLRAMMDIDDSEVIRASTSNGKAVAKPEEPQESEPDVEEPSQPADNAMDEDSDPAPKVKPRKRKEKKVIPVGRNGLKKKRIVKTTEDYSSYESVSEEEEEKPAKSESSNPREKAKEPTKKAPVAKTQQKIAAPAPKAAAKPVKQSGDPKRRPSTGGNQKSLMNFFGGGKKQ</sequence>
<dbReference type="OrthoDB" id="514823at2759"/>
<dbReference type="InterPro" id="IPR019038">
    <property type="entry name" value="POLD3"/>
</dbReference>
<dbReference type="AlphaFoldDB" id="A0A0H2S643"/>
<feature type="compositionally biased region" description="Acidic residues" evidence="5">
    <location>
        <begin position="356"/>
        <end position="365"/>
    </location>
</feature>
<gene>
    <name evidence="6" type="ORF">SCHPADRAFT_937314</name>
</gene>
<keyword evidence="4" id="KW-0539">Nucleus</keyword>
<evidence type="ECO:0000256" key="5">
    <source>
        <dbReference type="SAM" id="MobiDB-lite"/>
    </source>
</evidence>
<dbReference type="Proteomes" id="UP000053477">
    <property type="component" value="Unassembled WGS sequence"/>
</dbReference>
<dbReference type="GO" id="GO:1904161">
    <property type="term" value="P:DNA synthesis involved in UV-damage excision repair"/>
    <property type="evidence" value="ECO:0007669"/>
    <property type="project" value="TreeGrafter"/>
</dbReference>
<comment type="subcellular location">
    <subcellularLocation>
        <location evidence="1">Nucleus</location>
    </subcellularLocation>
</comment>
<proteinExistence type="predicted"/>
<dbReference type="PANTHER" id="PTHR17598">
    <property type="entry name" value="DNA POLYMERASE DELTA SUBUNIT 3"/>
    <property type="match status" value="1"/>
</dbReference>
<evidence type="ECO:0000256" key="1">
    <source>
        <dbReference type="ARBA" id="ARBA00004123"/>
    </source>
</evidence>
<feature type="compositionally biased region" description="Basic and acidic residues" evidence="5">
    <location>
        <begin position="263"/>
        <end position="278"/>
    </location>
</feature>
<reference evidence="6 7" key="1">
    <citation type="submission" date="2015-04" db="EMBL/GenBank/DDBJ databases">
        <title>Complete genome sequence of Schizopora paradoxa KUC8140, a cosmopolitan wood degrader in East Asia.</title>
        <authorList>
            <consortium name="DOE Joint Genome Institute"/>
            <person name="Min B."/>
            <person name="Park H."/>
            <person name="Jang Y."/>
            <person name="Kim J.-J."/>
            <person name="Kim K.H."/>
            <person name="Pangilinan J."/>
            <person name="Lipzen A."/>
            <person name="Riley R."/>
            <person name="Grigoriev I.V."/>
            <person name="Spatafora J.W."/>
            <person name="Choi I.-G."/>
        </authorList>
    </citation>
    <scope>NUCLEOTIDE SEQUENCE [LARGE SCALE GENOMIC DNA]</scope>
    <source>
        <strain evidence="6 7">KUC8140</strain>
    </source>
</reference>
<dbReference type="EMBL" id="KQ085908">
    <property type="protein sequence ID" value="KLO17123.1"/>
    <property type="molecule type" value="Genomic_DNA"/>
</dbReference>
<evidence type="ECO:0000256" key="2">
    <source>
        <dbReference type="ARBA" id="ARBA00017589"/>
    </source>
</evidence>
<evidence type="ECO:0000256" key="3">
    <source>
        <dbReference type="ARBA" id="ARBA00022705"/>
    </source>
</evidence>
<feature type="compositionally biased region" description="Basic and acidic residues" evidence="5">
    <location>
        <begin position="209"/>
        <end position="219"/>
    </location>
</feature>
<protein>
    <recommendedName>
        <fullName evidence="2">DNA polymerase delta subunit 3</fullName>
    </recommendedName>
</protein>
<dbReference type="InterPro" id="IPR041913">
    <property type="entry name" value="POLD3_sf"/>
</dbReference>
<evidence type="ECO:0000256" key="4">
    <source>
        <dbReference type="ARBA" id="ARBA00023242"/>
    </source>
</evidence>
<dbReference type="GO" id="GO:0003887">
    <property type="term" value="F:DNA-directed DNA polymerase activity"/>
    <property type="evidence" value="ECO:0007669"/>
    <property type="project" value="TreeGrafter"/>
</dbReference>
<evidence type="ECO:0000313" key="6">
    <source>
        <dbReference type="EMBL" id="KLO17123.1"/>
    </source>
</evidence>
<keyword evidence="3" id="KW-0235">DNA replication</keyword>
<keyword evidence="7" id="KW-1185">Reference proteome</keyword>
<dbReference type="InParanoid" id="A0A0H2S643"/>
<dbReference type="GO" id="GO:0006271">
    <property type="term" value="P:DNA strand elongation involved in DNA replication"/>
    <property type="evidence" value="ECO:0007669"/>
    <property type="project" value="TreeGrafter"/>
</dbReference>
<dbReference type="PANTHER" id="PTHR17598:SF13">
    <property type="entry name" value="DNA POLYMERASE DELTA SUBUNIT 3"/>
    <property type="match status" value="1"/>
</dbReference>
<accession>A0A0H2S643</accession>
<dbReference type="GO" id="GO:0043625">
    <property type="term" value="C:delta DNA polymerase complex"/>
    <property type="evidence" value="ECO:0007669"/>
    <property type="project" value="InterPro"/>
</dbReference>
<dbReference type="STRING" id="27342.A0A0H2S643"/>
<feature type="compositionally biased region" description="Basic and acidic residues" evidence="5">
    <location>
        <begin position="427"/>
        <end position="445"/>
    </location>
</feature>
<organism evidence="6 7">
    <name type="scientific">Schizopora paradoxa</name>
    <dbReference type="NCBI Taxonomy" id="27342"/>
    <lineage>
        <taxon>Eukaryota</taxon>
        <taxon>Fungi</taxon>
        <taxon>Dikarya</taxon>
        <taxon>Basidiomycota</taxon>
        <taxon>Agaricomycotina</taxon>
        <taxon>Agaricomycetes</taxon>
        <taxon>Hymenochaetales</taxon>
        <taxon>Schizoporaceae</taxon>
        <taxon>Schizopora</taxon>
    </lineage>
</organism>
<dbReference type="GO" id="GO:0006297">
    <property type="term" value="P:nucleotide-excision repair, DNA gap filling"/>
    <property type="evidence" value="ECO:0007669"/>
    <property type="project" value="TreeGrafter"/>
</dbReference>
<dbReference type="Gene3D" id="3.90.1030.20">
    <property type="entry name" value="DNA polymerase delta, p66 (Cdc27) subunit, wHTH domain"/>
    <property type="match status" value="1"/>
</dbReference>
<feature type="compositionally biased region" description="Low complexity" evidence="5">
    <location>
        <begin position="450"/>
        <end position="470"/>
    </location>
</feature>
<dbReference type="Pfam" id="PF09507">
    <property type="entry name" value="CDC27"/>
    <property type="match status" value="1"/>
</dbReference>